<dbReference type="EMBL" id="SJKB01000003">
    <property type="protein sequence ID" value="TCC63392.1"/>
    <property type="molecule type" value="Genomic_DNA"/>
</dbReference>
<organism evidence="1 2">
    <name type="scientific">Kribbella pittospori</name>
    <dbReference type="NCBI Taxonomy" id="722689"/>
    <lineage>
        <taxon>Bacteria</taxon>
        <taxon>Bacillati</taxon>
        <taxon>Actinomycetota</taxon>
        <taxon>Actinomycetes</taxon>
        <taxon>Propionibacteriales</taxon>
        <taxon>Kribbellaceae</taxon>
        <taxon>Kribbella</taxon>
    </lineage>
</organism>
<comment type="caution">
    <text evidence="1">The sequence shown here is derived from an EMBL/GenBank/DDBJ whole genome shotgun (WGS) entry which is preliminary data.</text>
</comment>
<name>A0A4V2MBJ2_9ACTN</name>
<evidence type="ECO:0000313" key="1">
    <source>
        <dbReference type="EMBL" id="TCC63392.1"/>
    </source>
</evidence>
<keyword evidence="2" id="KW-1185">Reference proteome</keyword>
<dbReference type="Pfam" id="PF19850">
    <property type="entry name" value="DUF6325"/>
    <property type="match status" value="1"/>
</dbReference>
<proteinExistence type="predicted"/>
<dbReference type="InterPro" id="IPR046288">
    <property type="entry name" value="DUF6325"/>
</dbReference>
<sequence length="148" mass="15304">MPDTEVHGPIDYVLLEFTGNKLTGRAAEELVNLVERGIVHVYDVLLVGKDANGSTYMVDLAEESGQAGGFAGLAGARSGILAQDDLLEVAGAMQPGTVAAAIVYENTWAIPFVAAAMESGGQLIAGGRIPAEDVMEALDALEALETTS</sequence>
<reference evidence="1 2" key="1">
    <citation type="submission" date="2019-02" db="EMBL/GenBank/DDBJ databases">
        <title>Kribbella capetownensis sp. nov. and Kribbella speibonae sp. nov., isolated from soil.</title>
        <authorList>
            <person name="Curtis S.M."/>
            <person name="Norton I."/>
            <person name="Everest G.J."/>
            <person name="Meyers P.R."/>
        </authorList>
    </citation>
    <scope>NUCLEOTIDE SEQUENCE [LARGE SCALE GENOMIC DNA]</scope>
    <source>
        <strain evidence="1 2">NRRL B-24813</strain>
    </source>
</reference>
<dbReference type="Proteomes" id="UP000291144">
    <property type="component" value="Unassembled WGS sequence"/>
</dbReference>
<dbReference type="AlphaFoldDB" id="A0A4V2MBJ2"/>
<accession>A0A4V2MBJ2</accession>
<gene>
    <name evidence="1" type="ORF">E0H73_13175</name>
</gene>
<dbReference type="RefSeq" id="WP_131354390.1">
    <property type="nucleotide sequence ID" value="NZ_SJKB01000003.1"/>
</dbReference>
<dbReference type="OrthoDB" id="1779644at2"/>
<evidence type="ECO:0000313" key="2">
    <source>
        <dbReference type="Proteomes" id="UP000291144"/>
    </source>
</evidence>
<protein>
    <submittedName>
        <fullName evidence="1">DUF1269 domain-containing protein</fullName>
    </submittedName>
</protein>